<dbReference type="Proteomes" id="UP000677457">
    <property type="component" value="Unassembled WGS sequence"/>
</dbReference>
<comment type="similarity">
    <text evidence="1">Belongs to the SMP-30/CGR1 family.</text>
</comment>
<dbReference type="PANTHER" id="PTHR47572">
    <property type="entry name" value="LIPOPROTEIN-RELATED"/>
    <property type="match status" value="1"/>
</dbReference>
<dbReference type="Pfam" id="PF08450">
    <property type="entry name" value="SGL"/>
    <property type="match status" value="1"/>
</dbReference>
<dbReference type="InterPro" id="IPR013658">
    <property type="entry name" value="SGL"/>
</dbReference>
<dbReference type="InterPro" id="IPR005511">
    <property type="entry name" value="SMP-30"/>
</dbReference>
<dbReference type="PRINTS" id="PR01790">
    <property type="entry name" value="SMP30FAMILY"/>
</dbReference>
<protein>
    <submittedName>
        <fullName evidence="4">Gluconolactonase</fullName>
    </submittedName>
</protein>
<dbReference type="Gene3D" id="2.120.10.30">
    <property type="entry name" value="TolB, C-terminal domain"/>
    <property type="match status" value="1"/>
</dbReference>
<evidence type="ECO:0000313" key="4">
    <source>
        <dbReference type="EMBL" id="GIM87974.1"/>
    </source>
</evidence>
<dbReference type="SUPFAM" id="SSF63829">
    <property type="entry name" value="Calcium-dependent phosphotriesterase"/>
    <property type="match status" value="1"/>
</dbReference>
<evidence type="ECO:0000313" key="5">
    <source>
        <dbReference type="Proteomes" id="UP000677457"/>
    </source>
</evidence>
<name>A0ABQ4K0L6_SALAC</name>
<dbReference type="EMBL" id="BOQM01000053">
    <property type="protein sequence ID" value="GIM87974.1"/>
    <property type="molecule type" value="Genomic_DNA"/>
</dbReference>
<gene>
    <name evidence="4" type="ORF">Sar04_47100</name>
</gene>
<organism evidence="4 5">
    <name type="scientific">Salinispora arenicola</name>
    <dbReference type="NCBI Taxonomy" id="168697"/>
    <lineage>
        <taxon>Bacteria</taxon>
        <taxon>Bacillati</taxon>
        <taxon>Actinomycetota</taxon>
        <taxon>Actinomycetes</taxon>
        <taxon>Micromonosporales</taxon>
        <taxon>Micromonosporaceae</taxon>
        <taxon>Salinispora</taxon>
    </lineage>
</organism>
<reference evidence="4 5" key="1">
    <citation type="submission" date="2021-03" db="EMBL/GenBank/DDBJ databases">
        <title>Whole genome shotgun sequence of Salinispora arenicola NBRC 105043.</title>
        <authorList>
            <person name="Komaki H."/>
            <person name="Tamura T."/>
        </authorList>
    </citation>
    <scope>NUCLEOTIDE SEQUENCE [LARGE SCALE GENOMIC DNA]</scope>
    <source>
        <strain evidence="4 5">NBRC 105043</strain>
    </source>
</reference>
<dbReference type="PANTHER" id="PTHR47572:SF4">
    <property type="entry name" value="LACTONASE DRP35"/>
    <property type="match status" value="1"/>
</dbReference>
<evidence type="ECO:0000256" key="1">
    <source>
        <dbReference type="ARBA" id="ARBA00008853"/>
    </source>
</evidence>
<dbReference type="InterPro" id="IPR051262">
    <property type="entry name" value="SMP-30/CGR1_Lactonase"/>
</dbReference>
<evidence type="ECO:0000256" key="2">
    <source>
        <dbReference type="ARBA" id="ARBA00022801"/>
    </source>
</evidence>
<keyword evidence="2" id="KW-0378">Hydrolase</keyword>
<keyword evidence="5" id="KW-1185">Reference proteome</keyword>
<feature type="domain" description="SMP-30/Gluconolactonase/LRE-like region" evidence="3">
    <location>
        <begin position="56"/>
        <end position="306"/>
    </location>
</feature>
<proteinExistence type="inferred from homology"/>
<accession>A0ABQ4K0L6</accession>
<dbReference type="InterPro" id="IPR011042">
    <property type="entry name" value="6-blade_b-propeller_TolB-like"/>
</dbReference>
<evidence type="ECO:0000259" key="3">
    <source>
        <dbReference type="Pfam" id="PF08450"/>
    </source>
</evidence>
<sequence length="328" mass="36250">MTIPDSAGKLELRIRSGKEGNMPDTVPAEFRLLEERFRDLDGDFVLEVLHGDARKSEGPAYFSAGRYLVWSDIPNDRLLRWDETTGTVGVFRQPSGYANGNTIDRQGRLVTCEQGNRRVTRTEHDGTVTVLADRYTGKQLNSPNDVVVRADGTIWFTDPIYGINSDYEGNKAEPEFGGRCYVFRLDPGTGDLRVVADDFFRPNGLAFSPDEQRLFVADTRQEPSHIRVFDVAADGVLDGGKIFAECDYGRFDGLRIDDAGRVWAAAWDGVHCFDPDGTLIGKLLLPEPAANLTFGGPKRNQLFVTAGRSVYALRVTFNGARYPGVGSA</sequence>
<comment type="caution">
    <text evidence="4">The sequence shown here is derived from an EMBL/GenBank/DDBJ whole genome shotgun (WGS) entry which is preliminary data.</text>
</comment>